<protein>
    <submittedName>
        <fullName evidence="3">SseB family protein</fullName>
    </submittedName>
</protein>
<reference evidence="3 4" key="1">
    <citation type="submission" date="2020-08" db="EMBL/GenBank/DDBJ databases">
        <title>Genome sequence of Weissella diestrammenae KACC 16890T.</title>
        <authorList>
            <person name="Hyun D.-W."/>
            <person name="Bae J.-W."/>
        </authorList>
    </citation>
    <scope>NUCLEOTIDE SEQUENCE [LARGE SCALE GENOMIC DNA]</scope>
    <source>
        <strain evidence="3 4">KACC 16890</strain>
    </source>
</reference>
<gene>
    <name evidence="3" type="ORF">H9L19_02345</name>
</gene>
<accession>A0A7G9T6K3</accession>
<name>A0A7G9T6K3_9LACO</name>
<keyword evidence="1" id="KW-0175">Coiled coil</keyword>
<dbReference type="InterPro" id="IPR009839">
    <property type="entry name" value="SseB_N"/>
</dbReference>
<evidence type="ECO:0000256" key="1">
    <source>
        <dbReference type="SAM" id="Coils"/>
    </source>
</evidence>
<dbReference type="Pfam" id="PF07179">
    <property type="entry name" value="SseB"/>
    <property type="match status" value="1"/>
</dbReference>
<keyword evidence="4" id="KW-1185">Reference proteome</keyword>
<evidence type="ECO:0000313" key="3">
    <source>
        <dbReference type="EMBL" id="QNN75728.1"/>
    </source>
</evidence>
<organism evidence="3 4">
    <name type="scientific">Weissella diestrammenae</name>
    <dbReference type="NCBI Taxonomy" id="1162633"/>
    <lineage>
        <taxon>Bacteria</taxon>
        <taxon>Bacillati</taxon>
        <taxon>Bacillota</taxon>
        <taxon>Bacilli</taxon>
        <taxon>Lactobacillales</taxon>
        <taxon>Lactobacillaceae</taxon>
        <taxon>Weissella</taxon>
    </lineage>
</organism>
<evidence type="ECO:0000259" key="2">
    <source>
        <dbReference type="Pfam" id="PF07179"/>
    </source>
</evidence>
<sequence length="272" mass="30625">MANEQQFNNDTLISALANFKADQSQANQQAFELALLQASFLVPVQIPDETKIDEQGGIAVESGEEIRLLTFMDNDQQQVFPVFTDEKNFQANPDGWAEDTRVITIPFGDFMTMFEKDEALGALAMNPFNEDEGMPISRQNMTYLAQAYTQIESGEAKVEAERQEAQELTMEITVPEDVPTPLQYELIGIADDAMGKITEMYLLWLTEQQSQAGRFFLVIDGPDVEQLNDFVPVFRNALKKVLGEQVTPEVVPMARLDGVDLSEFKTFYARNI</sequence>
<dbReference type="RefSeq" id="WP_187529560.1">
    <property type="nucleotide sequence ID" value="NZ_CP060724.1"/>
</dbReference>
<dbReference type="EMBL" id="CP060724">
    <property type="protein sequence ID" value="QNN75728.1"/>
    <property type="molecule type" value="Genomic_DNA"/>
</dbReference>
<dbReference type="Proteomes" id="UP000515800">
    <property type="component" value="Chromosome"/>
</dbReference>
<proteinExistence type="predicted"/>
<feature type="domain" description="SseB protein N-terminal" evidence="2">
    <location>
        <begin position="14"/>
        <end position="130"/>
    </location>
</feature>
<dbReference type="AlphaFoldDB" id="A0A7G9T6K3"/>
<feature type="coiled-coil region" evidence="1">
    <location>
        <begin position="144"/>
        <end position="171"/>
    </location>
</feature>
<dbReference type="KEGG" id="wdi:H9L19_02345"/>
<evidence type="ECO:0000313" key="4">
    <source>
        <dbReference type="Proteomes" id="UP000515800"/>
    </source>
</evidence>